<protein>
    <submittedName>
        <fullName evidence="2">Hydrolase</fullName>
    </submittedName>
</protein>
<dbReference type="InterPro" id="IPR050266">
    <property type="entry name" value="AB_hydrolase_sf"/>
</dbReference>
<feature type="domain" description="AB hydrolase-1" evidence="1">
    <location>
        <begin position="36"/>
        <end position="150"/>
    </location>
</feature>
<dbReference type="AlphaFoldDB" id="A0A1B2DJ74"/>
<name>A0A1B2DJ74_9BACL</name>
<dbReference type="SUPFAM" id="SSF53474">
    <property type="entry name" value="alpha/beta-Hydrolases"/>
    <property type="match status" value="1"/>
</dbReference>
<dbReference type="GO" id="GO:0016020">
    <property type="term" value="C:membrane"/>
    <property type="evidence" value="ECO:0007669"/>
    <property type="project" value="TreeGrafter"/>
</dbReference>
<proteinExistence type="predicted"/>
<organism evidence="2">
    <name type="scientific">Paenibacillus sp. BIHB 4019</name>
    <dbReference type="NCBI Taxonomy" id="1870819"/>
    <lineage>
        <taxon>Bacteria</taxon>
        <taxon>Bacillati</taxon>
        <taxon>Bacillota</taxon>
        <taxon>Bacilli</taxon>
        <taxon>Bacillales</taxon>
        <taxon>Paenibacillaceae</taxon>
        <taxon>Paenibacillus</taxon>
    </lineage>
</organism>
<dbReference type="GO" id="GO:0016787">
    <property type="term" value="F:hydrolase activity"/>
    <property type="evidence" value="ECO:0007669"/>
    <property type="project" value="UniProtKB-KW"/>
</dbReference>
<dbReference type="RefSeq" id="WP_099518939.1">
    <property type="nucleotide sequence ID" value="NZ_CP016808.1"/>
</dbReference>
<evidence type="ECO:0000313" key="2">
    <source>
        <dbReference type="EMBL" id="ANY67758.1"/>
    </source>
</evidence>
<gene>
    <name evidence="2" type="ORF">BBD42_15755</name>
</gene>
<dbReference type="PRINTS" id="PR00111">
    <property type="entry name" value="ABHYDROLASE"/>
</dbReference>
<accession>A0A1B2DJ74</accession>
<dbReference type="EMBL" id="CP016808">
    <property type="protein sequence ID" value="ANY67758.1"/>
    <property type="molecule type" value="Genomic_DNA"/>
</dbReference>
<reference evidence="2" key="1">
    <citation type="submission" date="2016-08" db="EMBL/GenBank/DDBJ databases">
        <title>Complete Genome Seqeunce of Paenibacillus sp. BIHB 4019 from tea rhizoplane.</title>
        <authorList>
            <person name="Thakur R."/>
            <person name="Swarnkar M.K."/>
            <person name="Gulati A."/>
        </authorList>
    </citation>
    <scope>NUCLEOTIDE SEQUENCE [LARGE SCALE GENOMIC DNA]</scope>
    <source>
        <strain evidence="2">BIHB4019</strain>
    </source>
</reference>
<dbReference type="InterPro" id="IPR029058">
    <property type="entry name" value="AB_hydrolase_fold"/>
</dbReference>
<evidence type="ECO:0000259" key="1">
    <source>
        <dbReference type="Pfam" id="PF00561"/>
    </source>
</evidence>
<dbReference type="PANTHER" id="PTHR43798">
    <property type="entry name" value="MONOACYLGLYCEROL LIPASE"/>
    <property type="match status" value="1"/>
</dbReference>
<dbReference type="Pfam" id="PF00561">
    <property type="entry name" value="Abhydrolase_1"/>
    <property type="match status" value="1"/>
</dbReference>
<sequence>MQHFQDMDTAARKYFKSGNHTLSYLDFGGESRHILLTLHGHMNDARTYSELASKCTDWRVIGLDQRGHGWSEHPQDKDYSRESYLEDILNLIRIELGGQPVTLLGHSLGGVNAYQFAARYPELVHAVIVEDIGVEINADLSFAEALPTRSSSLQELRKSLEHAGIKAIDYFSESVFEDERGWGFRCDLKGMVISQQNLNGVWWDDWLASRCPILLIHGKKSFVLNADQAERMVSRRPNTKLEIFEPCGHGVHSDDPYRFYQVVSEFLANVF</sequence>
<dbReference type="Gene3D" id="3.40.50.1820">
    <property type="entry name" value="alpha/beta hydrolase"/>
    <property type="match status" value="1"/>
</dbReference>
<keyword evidence="2" id="KW-0378">Hydrolase</keyword>
<dbReference type="InterPro" id="IPR000073">
    <property type="entry name" value="AB_hydrolase_1"/>
</dbReference>
<dbReference type="PANTHER" id="PTHR43798:SF33">
    <property type="entry name" value="HYDROLASE, PUTATIVE (AFU_ORTHOLOGUE AFUA_2G14860)-RELATED"/>
    <property type="match status" value="1"/>
</dbReference>